<protein>
    <submittedName>
        <fullName evidence="2">Uncharacterized protein</fullName>
    </submittedName>
</protein>
<dbReference type="Proteomes" id="UP001303046">
    <property type="component" value="Unassembled WGS sequence"/>
</dbReference>
<accession>A0ABR1CDB0</accession>
<feature type="region of interest" description="Disordered" evidence="1">
    <location>
        <begin position="16"/>
        <end position="36"/>
    </location>
</feature>
<organism evidence="2 3">
    <name type="scientific">Necator americanus</name>
    <name type="common">Human hookworm</name>
    <dbReference type="NCBI Taxonomy" id="51031"/>
    <lineage>
        <taxon>Eukaryota</taxon>
        <taxon>Metazoa</taxon>
        <taxon>Ecdysozoa</taxon>
        <taxon>Nematoda</taxon>
        <taxon>Chromadorea</taxon>
        <taxon>Rhabditida</taxon>
        <taxon>Rhabditina</taxon>
        <taxon>Rhabditomorpha</taxon>
        <taxon>Strongyloidea</taxon>
        <taxon>Ancylostomatidae</taxon>
        <taxon>Bunostominae</taxon>
        <taxon>Necator</taxon>
    </lineage>
</organism>
<evidence type="ECO:0000313" key="3">
    <source>
        <dbReference type="Proteomes" id="UP001303046"/>
    </source>
</evidence>
<dbReference type="EMBL" id="JAVFWL010000002">
    <property type="protein sequence ID" value="KAK6735420.1"/>
    <property type="molecule type" value="Genomic_DNA"/>
</dbReference>
<evidence type="ECO:0000313" key="2">
    <source>
        <dbReference type="EMBL" id="KAK6735420.1"/>
    </source>
</evidence>
<sequence length="152" mass="17838">MQRWYLNNNSMCLESGYTPRSKQRKSSDSPWGADEPQRCIHFPEKSLTPSAYVVRDNSSDARRAAKRNMPTLKLQLDYVLTKNIPLSEIRKYRAVWDVAFDSDHRPVLNGRQKRRSLKIHVRTSRLSPWSIYDLSGVDSEMIRFIVRRVIEV</sequence>
<gene>
    <name evidence="2" type="primary">Necator_chrII.g6355</name>
    <name evidence="2" type="ORF">RB195_018562</name>
</gene>
<keyword evidence="3" id="KW-1185">Reference proteome</keyword>
<comment type="caution">
    <text evidence="2">The sequence shown here is derived from an EMBL/GenBank/DDBJ whole genome shotgun (WGS) entry which is preliminary data.</text>
</comment>
<evidence type="ECO:0000256" key="1">
    <source>
        <dbReference type="SAM" id="MobiDB-lite"/>
    </source>
</evidence>
<name>A0ABR1CDB0_NECAM</name>
<proteinExistence type="predicted"/>
<reference evidence="2 3" key="1">
    <citation type="submission" date="2023-08" db="EMBL/GenBank/DDBJ databases">
        <title>A Necator americanus chromosomal reference genome.</title>
        <authorList>
            <person name="Ilik V."/>
            <person name="Petrzelkova K.J."/>
            <person name="Pardy F."/>
            <person name="Fuh T."/>
            <person name="Niatou-Singa F.S."/>
            <person name="Gouil Q."/>
            <person name="Baker L."/>
            <person name="Ritchie M.E."/>
            <person name="Jex A.R."/>
            <person name="Gazzola D."/>
            <person name="Li H."/>
            <person name="Toshio Fujiwara R."/>
            <person name="Zhan B."/>
            <person name="Aroian R.V."/>
            <person name="Pafco B."/>
            <person name="Schwarz E.M."/>
        </authorList>
    </citation>
    <scope>NUCLEOTIDE SEQUENCE [LARGE SCALE GENOMIC DNA]</scope>
    <source>
        <strain evidence="2 3">Aroian</strain>
        <tissue evidence="2">Whole animal</tissue>
    </source>
</reference>